<evidence type="ECO:0000256" key="1">
    <source>
        <dbReference type="SAM" id="SignalP"/>
    </source>
</evidence>
<name>A0ABZ2K7P3_9BACT</name>
<gene>
    <name evidence="2" type="ORF">LZC95_50710</name>
</gene>
<evidence type="ECO:0000313" key="2">
    <source>
        <dbReference type="EMBL" id="WXA94679.1"/>
    </source>
</evidence>
<keyword evidence="3" id="KW-1185">Reference proteome</keyword>
<sequence length="333" mass="35559">MTSSHTARALILICSLAALACREEVSLGNPPWEAPPPSAPARWCERGQDAGTFSVVGAEYGSIRAMLAEPSSGVYVVAARDGAAGTVLQVQHGSPIVKGTVGLGPAHMALGKDSIYVTSSQSGQVFRVYYGEPPRVESISGRQNVGAIAAGPYGEVYWARATENGLIERYDFQSDRPAEVLSTWFPTALAFDGRSLYVSGQGPIIVYPAYSGQSTLPGRCDGRMLALTERDIFCADGGAINQIRREVPYSVNTRANFPDATVFDLVAAAGRLFFRVVPREAPSGSTRIMSMPLDVHAEPTIFATVQGDGQFLVADKCNLYMSVGGNSIMQWPL</sequence>
<keyword evidence="1" id="KW-0732">Signal</keyword>
<dbReference type="EMBL" id="CP089982">
    <property type="protein sequence ID" value="WXA94679.1"/>
    <property type="molecule type" value="Genomic_DNA"/>
</dbReference>
<dbReference type="InterPro" id="IPR015943">
    <property type="entry name" value="WD40/YVTN_repeat-like_dom_sf"/>
</dbReference>
<protein>
    <submittedName>
        <fullName evidence="2">Uncharacterized protein</fullName>
    </submittedName>
</protein>
<feature type="signal peptide" evidence="1">
    <location>
        <begin position="1"/>
        <end position="20"/>
    </location>
</feature>
<proteinExistence type="predicted"/>
<accession>A0ABZ2K7P3</accession>
<feature type="chain" id="PRO_5046409980" evidence="1">
    <location>
        <begin position="21"/>
        <end position="333"/>
    </location>
</feature>
<dbReference type="SUPFAM" id="SSF63825">
    <property type="entry name" value="YWTD domain"/>
    <property type="match status" value="1"/>
</dbReference>
<dbReference type="Proteomes" id="UP001379533">
    <property type="component" value="Chromosome"/>
</dbReference>
<dbReference type="Gene3D" id="2.130.10.10">
    <property type="entry name" value="YVTN repeat-like/Quinoprotein amine dehydrogenase"/>
    <property type="match status" value="1"/>
</dbReference>
<dbReference type="RefSeq" id="WP_394845290.1">
    <property type="nucleotide sequence ID" value="NZ_CP089982.1"/>
</dbReference>
<reference evidence="2 3" key="1">
    <citation type="submission" date="2021-12" db="EMBL/GenBank/DDBJ databases">
        <title>Discovery of the Pendulisporaceae a myxobacterial family with distinct sporulation behavior and unique specialized metabolism.</title>
        <authorList>
            <person name="Garcia R."/>
            <person name="Popoff A."/>
            <person name="Bader C.D."/>
            <person name="Loehr J."/>
            <person name="Walesch S."/>
            <person name="Walt C."/>
            <person name="Boldt J."/>
            <person name="Bunk B."/>
            <person name="Haeckl F.J.F.P.J."/>
            <person name="Gunesch A.P."/>
            <person name="Birkelbach J."/>
            <person name="Nuebel U."/>
            <person name="Pietschmann T."/>
            <person name="Bach T."/>
            <person name="Mueller R."/>
        </authorList>
    </citation>
    <scope>NUCLEOTIDE SEQUENCE [LARGE SCALE GENOMIC DNA]</scope>
    <source>
        <strain evidence="2 3">MSr12523</strain>
    </source>
</reference>
<organism evidence="2 3">
    <name type="scientific">Pendulispora brunnea</name>
    <dbReference type="NCBI Taxonomy" id="2905690"/>
    <lineage>
        <taxon>Bacteria</taxon>
        <taxon>Pseudomonadati</taxon>
        <taxon>Myxococcota</taxon>
        <taxon>Myxococcia</taxon>
        <taxon>Myxococcales</taxon>
        <taxon>Sorangiineae</taxon>
        <taxon>Pendulisporaceae</taxon>
        <taxon>Pendulispora</taxon>
    </lineage>
</organism>
<evidence type="ECO:0000313" key="3">
    <source>
        <dbReference type="Proteomes" id="UP001379533"/>
    </source>
</evidence>